<dbReference type="STRING" id="54.SAMN02745121_05735"/>
<evidence type="ECO:0000313" key="2">
    <source>
        <dbReference type="Proteomes" id="UP000199400"/>
    </source>
</evidence>
<evidence type="ECO:0008006" key="3">
    <source>
        <dbReference type="Google" id="ProtNLM"/>
    </source>
</evidence>
<keyword evidence="2" id="KW-1185">Reference proteome</keyword>
<dbReference type="Proteomes" id="UP000199400">
    <property type="component" value="Unassembled WGS sequence"/>
</dbReference>
<protein>
    <recommendedName>
        <fullName evidence="3">DUF1795 domain-containing protein</fullName>
    </recommendedName>
</protein>
<dbReference type="InterPro" id="IPR016123">
    <property type="entry name" value="Mog1/PsbP_a/b/a-sand"/>
</dbReference>
<accession>A0A1I2DS66</accession>
<dbReference type="SUPFAM" id="SSF55724">
    <property type="entry name" value="Mog1p/PsbP-like"/>
    <property type="match status" value="1"/>
</dbReference>
<dbReference type="InterPro" id="IPR014894">
    <property type="entry name" value="DcrB/EagT6"/>
</dbReference>
<proteinExistence type="predicted"/>
<dbReference type="AlphaFoldDB" id="A0A1I2DS66"/>
<dbReference type="Pfam" id="PF08786">
    <property type="entry name" value="DcrB"/>
    <property type="match status" value="1"/>
</dbReference>
<gene>
    <name evidence="1" type="ORF">SAMN02745121_05735</name>
</gene>
<sequence length="154" mass="17023">MKTDETMKDFEEMSAGEGMFLPIPKTWGKKALVAFTNGHEGEDGASVVVRVESTDARTKLPRFVDGLMIELARTLPGFALIERRDTRLGGQPALEIEFTWTAQGVVYRQTHTSVMYAPGQVACVITSAALRRLPEFKETFEAVLQGARFTPAVK</sequence>
<name>A0A1I2DS66_9BACT</name>
<dbReference type="Gene3D" id="3.40.1000.10">
    <property type="entry name" value="Mog1/PsbP, alpha/beta/alpha sandwich"/>
    <property type="match status" value="1"/>
</dbReference>
<reference evidence="2" key="1">
    <citation type="submission" date="2016-10" db="EMBL/GenBank/DDBJ databases">
        <authorList>
            <person name="Varghese N."/>
            <person name="Submissions S."/>
        </authorList>
    </citation>
    <scope>NUCLEOTIDE SEQUENCE [LARGE SCALE GENOMIC DNA]</scope>
    <source>
        <strain evidence="2">ATCC 25963</strain>
    </source>
</reference>
<organism evidence="1 2">
    <name type="scientific">Nannocystis exedens</name>
    <dbReference type="NCBI Taxonomy" id="54"/>
    <lineage>
        <taxon>Bacteria</taxon>
        <taxon>Pseudomonadati</taxon>
        <taxon>Myxococcota</taxon>
        <taxon>Polyangia</taxon>
        <taxon>Nannocystales</taxon>
        <taxon>Nannocystaceae</taxon>
        <taxon>Nannocystis</taxon>
    </lineage>
</organism>
<dbReference type="RefSeq" id="WP_096327210.1">
    <property type="nucleotide sequence ID" value="NZ_FOMX01000020.1"/>
</dbReference>
<dbReference type="EMBL" id="FOMX01000020">
    <property type="protein sequence ID" value="SFE83494.1"/>
    <property type="molecule type" value="Genomic_DNA"/>
</dbReference>
<evidence type="ECO:0000313" key="1">
    <source>
        <dbReference type="EMBL" id="SFE83494.1"/>
    </source>
</evidence>